<dbReference type="GO" id="GO:0015074">
    <property type="term" value="P:DNA integration"/>
    <property type="evidence" value="ECO:0007669"/>
    <property type="project" value="TreeGrafter"/>
</dbReference>
<sequence>MLYEFQKGSSVTIATKNICAVYGENALSSRTCSKWFQRFRAGNFRLEDEERSGRPPRTEEDKIRDLVEKSPSLTVQEMSNVLKIPKTTIHRCLKKMGMVSKLNVWVPHELTERNRLERTTACMSLLARNKHEPFLKRLVTGDEKWILYENPERKRSWSQRNSATSTLCKTKVTSM</sequence>
<dbReference type="PANTHER" id="PTHR46060">
    <property type="entry name" value="MARINER MOS1 TRANSPOSASE-LIKE PROTEIN"/>
    <property type="match status" value="1"/>
</dbReference>
<dbReference type="GO" id="GO:0044547">
    <property type="term" value="F:DNA topoisomerase binding"/>
    <property type="evidence" value="ECO:0007669"/>
    <property type="project" value="TreeGrafter"/>
</dbReference>
<dbReference type="RefSeq" id="XP_033346567.1">
    <property type="nucleotide sequence ID" value="XM_033490676.1"/>
</dbReference>
<name>A0A6J3K0I3_9HYME</name>
<dbReference type="GO" id="GO:0000729">
    <property type="term" value="P:DNA double-strand break processing"/>
    <property type="evidence" value="ECO:0007669"/>
    <property type="project" value="TreeGrafter"/>
</dbReference>
<dbReference type="GO" id="GO:0006303">
    <property type="term" value="P:double-strand break repair via nonhomologous end joining"/>
    <property type="evidence" value="ECO:0007669"/>
    <property type="project" value="TreeGrafter"/>
</dbReference>
<dbReference type="GO" id="GO:0000014">
    <property type="term" value="F:single-stranded DNA endodeoxyribonuclease activity"/>
    <property type="evidence" value="ECO:0007669"/>
    <property type="project" value="TreeGrafter"/>
</dbReference>
<feature type="domain" description="Mos1 transposase HTH" evidence="2">
    <location>
        <begin position="1"/>
        <end position="43"/>
    </location>
</feature>
<dbReference type="Proteomes" id="UP000504631">
    <property type="component" value="Unplaced"/>
</dbReference>
<evidence type="ECO:0000256" key="1">
    <source>
        <dbReference type="ARBA" id="ARBA00004123"/>
    </source>
</evidence>
<dbReference type="Pfam" id="PF17906">
    <property type="entry name" value="HTH_48"/>
    <property type="match status" value="1"/>
</dbReference>
<dbReference type="SUPFAM" id="SSF46689">
    <property type="entry name" value="Homeodomain-like"/>
    <property type="match status" value="1"/>
</dbReference>
<dbReference type="InterPro" id="IPR036397">
    <property type="entry name" value="RNaseH_sf"/>
</dbReference>
<dbReference type="GO" id="GO:0031297">
    <property type="term" value="P:replication fork processing"/>
    <property type="evidence" value="ECO:0007669"/>
    <property type="project" value="TreeGrafter"/>
</dbReference>
<dbReference type="Gene3D" id="3.30.420.10">
    <property type="entry name" value="Ribonuclease H-like superfamily/Ribonuclease H"/>
    <property type="match status" value="1"/>
</dbReference>
<dbReference type="InterPro" id="IPR009057">
    <property type="entry name" value="Homeodomain-like_sf"/>
</dbReference>
<dbReference type="PANTHER" id="PTHR46060:SF2">
    <property type="entry name" value="HISTONE-LYSINE N-METHYLTRANSFERASE SETMAR"/>
    <property type="match status" value="1"/>
</dbReference>
<evidence type="ECO:0000313" key="3">
    <source>
        <dbReference type="Proteomes" id="UP000504631"/>
    </source>
</evidence>
<comment type="subcellular location">
    <subcellularLocation>
        <location evidence="1">Nucleus</location>
    </subcellularLocation>
</comment>
<dbReference type="AlphaFoldDB" id="A0A6J3K0I3"/>
<dbReference type="Gene3D" id="1.10.10.1450">
    <property type="match status" value="1"/>
</dbReference>
<proteinExistence type="predicted"/>
<evidence type="ECO:0000259" key="2">
    <source>
        <dbReference type="Pfam" id="PF17906"/>
    </source>
</evidence>
<protein>
    <submittedName>
        <fullName evidence="4">Histone-lysine N-methyltransferase SETMAR-like</fullName>
    </submittedName>
</protein>
<dbReference type="InterPro" id="IPR041426">
    <property type="entry name" value="Mos1_HTH"/>
</dbReference>
<dbReference type="GO" id="GO:0003690">
    <property type="term" value="F:double-stranded DNA binding"/>
    <property type="evidence" value="ECO:0007669"/>
    <property type="project" value="TreeGrafter"/>
</dbReference>
<gene>
    <name evidence="4" type="primary">LOC117231835</name>
</gene>
<dbReference type="GO" id="GO:0005634">
    <property type="term" value="C:nucleus"/>
    <property type="evidence" value="ECO:0007669"/>
    <property type="project" value="UniProtKB-SubCell"/>
</dbReference>
<dbReference type="GeneID" id="117231835"/>
<dbReference type="GO" id="GO:0044774">
    <property type="term" value="P:mitotic DNA integrity checkpoint signaling"/>
    <property type="evidence" value="ECO:0007669"/>
    <property type="project" value="TreeGrafter"/>
</dbReference>
<reference evidence="4" key="1">
    <citation type="submission" date="2025-08" db="UniProtKB">
        <authorList>
            <consortium name="RefSeq"/>
        </authorList>
    </citation>
    <scope>IDENTIFICATION</scope>
    <source>
        <tissue evidence="4">Muscle</tissue>
    </source>
</reference>
<accession>A0A6J3K0I3</accession>
<dbReference type="GO" id="GO:0035861">
    <property type="term" value="C:site of double-strand break"/>
    <property type="evidence" value="ECO:0007669"/>
    <property type="project" value="TreeGrafter"/>
</dbReference>
<keyword evidence="3" id="KW-1185">Reference proteome</keyword>
<evidence type="ECO:0000313" key="4">
    <source>
        <dbReference type="RefSeq" id="XP_033346567.1"/>
    </source>
</evidence>
<dbReference type="GO" id="GO:0046975">
    <property type="term" value="F:histone H3K36 methyltransferase activity"/>
    <property type="evidence" value="ECO:0007669"/>
    <property type="project" value="TreeGrafter"/>
</dbReference>
<dbReference type="KEGG" id="bvk:117231835"/>
<dbReference type="GO" id="GO:0042800">
    <property type="term" value="F:histone H3K4 methyltransferase activity"/>
    <property type="evidence" value="ECO:0007669"/>
    <property type="project" value="TreeGrafter"/>
</dbReference>
<dbReference type="InterPro" id="IPR052709">
    <property type="entry name" value="Transposase-MT_Hybrid"/>
</dbReference>
<organism evidence="3 4">
    <name type="scientific">Bombus vosnesenskii</name>
    <dbReference type="NCBI Taxonomy" id="207650"/>
    <lineage>
        <taxon>Eukaryota</taxon>
        <taxon>Metazoa</taxon>
        <taxon>Ecdysozoa</taxon>
        <taxon>Arthropoda</taxon>
        <taxon>Hexapoda</taxon>
        <taxon>Insecta</taxon>
        <taxon>Pterygota</taxon>
        <taxon>Neoptera</taxon>
        <taxon>Endopterygota</taxon>
        <taxon>Hymenoptera</taxon>
        <taxon>Apocrita</taxon>
        <taxon>Aculeata</taxon>
        <taxon>Apoidea</taxon>
        <taxon>Anthophila</taxon>
        <taxon>Apidae</taxon>
        <taxon>Bombus</taxon>
        <taxon>Pyrobombus</taxon>
    </lineage>
</organism>
<dbReference type="GO" id="GO:0003697">
    <property type="term" value="F:single-stranded DNA binding"/>
    <property type="evidence" value="ECO:0007669"/>
    <property type="project" value="TreeGrafter"/>
</dbReference>
<dbReference type="GO" id="GO:0000793">
    <property type="term" value="C:condensed chromosome"/>
    <property type="evidence" value="ECO:0007669"/>
    <property type="project" value="TreeGrafter"/>
</dbReference>